<organism evidence="2 3">
    <name type="scientific">Robertmurraya mangrovi</name>
    <dbReference type="NCBI Taxonomy" id="3098077"/>
    <lineage>
        <taxon>Bacteria</taxon>
        <taxon>Bacillati</taxon>
        <taxon>Bacillota</taxon>
        <taxon>Bacilli</taxon>
        <taxon>Bacillales</taxon>
        <taxon>Bacillaceae</taxon>
        <taxon>Robertmurraya</taxon>
    </lineage>
</organism>
<dbReference type="CDD" id="cd21809">
    <property type="entry name" value="ABC-2_lan_permease-like"/>
    <property type="match status" value="1"/>
</dbReference>
<feature type="transmembrane region" description="Helical" evidence="1">
    <location>
        <begin position="102"/>
        <end position="133"/>
    </location>
</feature>
<dbReference type="RefSeq" id="WP_322446042.1">
    <property type="nucleotide sequence ID" value="NZ_JAXOFX010000004.1"/>
</dbReference>
<dbReference type="Pfam" id="PF12730">
    <property type="entry name" value="ABC2_membrane_4"/>
    <property type="match status" value="1"/>
</dbReference>
<accession>A0ABU5IXA2</accession>
<evidence type="ECO:0000313" key="3">
    <source>
        <dbReference type="Proteomes" id="UP001290455"/>
    </source>
</evidence>
<evidence type="ECO:0000313" key="2">
    <source>
        <dbReference type="EMBL" id="MDZ5471742.1"/>
    </source>
</evidence>
<keyword evidence="1" id="KW-0812">Transmembrane</keyword>
<name>A0ABU5IXA2_9BACI</name>
<dbReference type="EMBL" id="JAXOFX010000004">
    <property type="protein sequence ID" value="MDZ5471742.1"/>
    <property type="molecule type" value="Genomic_DNA"/>
</dbReference>
<feature type="transmembrane region" description="Helical" evidence="1">
    <location>
        <begin position="16"/>
        <end position="38"/>
    </location>
</feature>
<keyword evidence="3" id="KW-1185">Reference proteome</keyword>
<proteinExistence type="predicted"/>
<dbReference type="Proteomes" id="UP001290455">
    <property type="component" value="Unassembled WGS sequence"/>
</dbReference>
<gene>
    <name evidence="2" type="ORF">SM124_08280</name>
</gene>
<evidence type="ECO:0000256" key="1">
    <source>
        <dbReference type="SAM" id="Phobius"/>
    </source>
</evidence>
<feature type="transmembrane region" description="Helical" evidence="1">
    <location>
        <begin position="209"/>
        <end position="231"/>
    </location>
</feature>
<protein>
    <submittedName>
        <fullName evidence="2">ABC transporter permease</fullName>
    </submittedName>
</protein>
<feature type="transmembrane region" description="Helical" evidence="1">
    <location>
        <begin position="145"/>
        <end position="165"/>
    </location>
</feature>
<comment type="caution">
    <text evidence="2">The sequence shown here is derived from an EMBL/GenBank/DDBJ whole genome shotgun (WGS) entry which is preliminary data.</text>
</comment>
<keyword evidence="1" id="KW-0472">Membrane</keyword>
<sequence>MFGILASDFLKIRRKMIWFLIFLGPIGVLSLQAVNFTLRYEYLTDLYKADLWGGLMNNVTMLAVPTIFIGLAIITSMIANIEHQTNSWKQVLALPISKFSVFTAKFTLGLILLFVSSTLLGLGTIILGLVLKFGSSIPYLELLKIIYYPYFAVMPFIALQIWLAITYKNQATALTIGIIGTVVSMYAVIFPDWVPYKWPTLENQWGEPLYSVGFGLLVGLLIYLMGLLDFIRRDVK</sequence>
<feature type="transmembrane region" description="Helical" evidence="1">
    <location>
        <begin position="172"/>
        <end position="189"/>
    </location>
</feature>
<reference evidence="2 3" key="1">
    <citation type="submission" date="2023-11" db="EMBL/GenBank/DDBJ databases">
        <title>Bacillus jintuensis, isolated from a mudflat on the Beibu Gulf coast.</title>
        <authorList>
            <person name="Li M."/>
        </authorList>
    </citation>
    <scope>NUCLEOTIDE SEQUENCE [LARGE SCALE GENOMIC DNA]</scope>
    <source>
        <strain evidence="2 3">31A1R</strain>
    </source>
</reference>
<keyword evidence="1" id="KW-1133">Transmembrane helix</keyword>
<feature type="transmembrane region" description="Helical" evidence="1">
    <location>
        <begin position="58"/>
        <end position="81"/>
    </location>
</feature>